<dbReference type="InterPro" id="IPR014710">
    <property type="entry name" value="RmlC-like_jellyroll"/>
</dbReference>
<evidence type="ECO:0000256" key="3">
    <source>
        <dbReference type="ARBA" id="ARBA00022692"/>
    </source>
</evidence>
<keyword evidence="8" id="KW-0407">Ion channel</keyword>
<evidence type="ECO:0000256" key="8">
    <source>
        <dbReference type="ARBA" id="ARBA00023303"/>
    </source>
</evidence>
<evidence type="ECO:0000259" key="12">
    <source>
        <dbReference type="PROSITE" id="PS50042"/>
    </source>
</evidence>
<keyword evidence="3 11" id="KW-0812">Transmembrane</keyword>
<dbReference type="Gene3D" id="1.10.287.70">
    <property type="match status" value="1"/>
</dbReference>
<evidence type="ECO:0000256" key="2">
    <source>
        <dbReference type="ARBA" id="ARBA00022448"/>
    </source>
</evidence>
<dbReference type="GO" id="GO:0044877">
    <property type="term" value="F:protein-containing complex binding"/>
    <property type="evidence" value="ECO:0007669"/>
    <property type="project" value="TreeGrafter"/>
</dbReference>
<dbReference type="SMART" id="SM00100">
    <property type="entry name" value="cNMP"/>
    <property type="match status" value="1"/>
</dbReference>
<dbReference type="Pfam" id="PF00027">
    <property type="entry name" value="cNMP_binding"/>
    <property type="match status" value="1"/>
</dbReference>
<dbReference type="PANTHER" id="PTHR45638">
    <property type="entry name" value="CYCLIC NUCLEOTIDE-GATED CATION CHANNEL SUBUNIT A"/>
    <property type="match status" value="1"/>
</dbReference>
<feature type="transmembrane region" description="Helical" evidence="11">
    <location>
        <begin position="471"/>
        <end position="493"/>
    </location>
</feature>
<gene>
    <name evidence="13" type="ORF">CAUJ_LOCUS9490</name>
</gene>
<dbReference type="GO" id="GO:0017071">
    <property type="term" value="C:intracellular cyclic nucleotide activated cation channel complex"/>
    <property type="evidence" value="ECO:0007669"/>
    <property type="project" value="TreeGrafter"/>
</dbReference>
<keyword evidence="2" id="KW-0813">Transport</keyword>
<sequence length="806" mass="93044">MFTNIKLDENPEAGTGSRQNLKTRSRHYLRAANLAQKPAPTAEEPLEPPPKEAQEVPKELIEVPPKSNSHWESVRAKAPQAVAKARFDDFRANPVVLDSNKGEPPPEGRRNAVLMMKSSFGDVVKTAMLVRNWMTAMEHDEHETEPCRSSTTAVFEPDPVTDEAAGLSEDNDLLPENPTGWRIFLDVLEDRIRKIIFFYVSTSSNLQYYWTALVATGVFYNTLAMVIFIFDDVFNGYFGIWLWFNSVFDAIFVIDILVQARTTFLFDGSEVKNTVKMWKNYVESSRIFPDLLALAPLDLLLLINPTISMCRSVRLFKAYRVLDFVETTQKRTVFPHATKIAFLMTACYILFHWNACVYFLFSLFEGLSEDDTSAFGFSYYKVFDPRFPLCTPFHDDDCWYDENTSVLDLDDERPKYMQEMFEYWNVRGFTKFVMGNFSREYSMSIYWSSLTITTCGQQPWPSTSPQNMLEVINTLIGVLVFATIIGSVGNVVTQMNQSVYDFREKMDAIKFYMKYRNVHAAIQERVLSCFMYLNTHNQLNDEKEVLDVLPTRFQGHIAVNLHMETLKRVKLFQTCDAGFLYEVVQLVKQQVYSPNDYLCRKDEKAKEMFIVKKGTLSVIDDDTGVELETLNEGATFGELSIVRVRGNLLGDRRSVSLRSVGYSDVYVLHQDDVTRVLREYQKDRENLIRNARQMLHERGLLETSENGEIDYDDFDVEDETMIELLSVDEQLTRLTGVVRELEVELGHIYDSFTHMAQHWKQRVTSVEETFTYNERRIRRDCIRGIFDTMTVSADIPKLQLENLAGA</sequence>
<dbReference type="PANTHER" id="PTHR45638:SF10">
    <property type="entry name" value="CYCLIC NUCLEOTIDE-BINDING DOMAIN-CONTAINING PROTEIN"/>
    <property type="match status" value="1"/>
</dbReference>
<dbReference type="Gene3D" id="1.10.287.630">
    <property type="entry name" value="Helix hairpin bin"/>
    <property type="match status" value="1"/>
</dbReference>
<dbReference type="EMBL" id="CAJGYM010000036">
    <property type="protein sequence ID" value="CAD6193571.1"/>
    <property type="molecule type" value="Genomic_DNA"/>
</dbReference>
<comment type="caution">
    <text evidence="13">The sequence shown here is derived from an EMBL/GenBank/DDBJ whole genome shotgun (WGS) entry which is preliminary data.</text>
</comment>
<feature type="transmembrane region" description="Helical" evidence="11">
    <location>
        <begin position="340"/>
        <end position="361"/>
    </location>
</feature>
<dbReference type="CDD" id="cd00038">
    <property type="entry name" value="CAP_ED"/>
    <property type="match status" value="1"/>
</dbReference>
<dbReference type="SUPFAM" id="SSF51206">
    <property type="entry name" value="cAMP-binding domain-like"/>
    <property type="match status" value="1"/>
</dbReference>
<dbReference type="GO" id="GO:0005223">
    <property type="term" value="F:intracellularly cGMP-activated cation channel activity"/>
    <property type="evidence" value="ECO:0007669"/>
    <property type="project" value="TreeGrafter"/>
</dbReference>
<keyword evidence="9" id="KW-0175">Coiled coil</keyword>
<dbReference type="InterPro" id="IPR050866">
    <property type="entry name" value="CNG_cation_channel"/>
</dbReference>
<dbReference type="GO" id="GO:0030553">
    <property type="term" value="F:cGMP binding"/>
    <property type="evidence" value="ECO:0007669"/>
    <property type="project" value="TreeGrafter"/>
</dbReference>
<dbReference type="GO" id="GO:0005886">
    <property type="term" value="C:plasma membrane"/>
    <property type="evidence" value="ECO:0007669"/>
    <property type="project" value="TreeGrafter"/>
</dbReference>
<dbReference type="PROSITE" id="PS50042">
    <property type="entry name" value="CNMP_BINDING_3"/>
    <property type="match status" value="1"/>
</dbReference>
<reference evidence="13" key="1">
    <citation type="submission" date="2020-10" db="EMBL/GenBank/DDBJ databases">
        <authorList>
            <person name="Kikuchi T."/>
        </authorList>
    </citation>
    <scope>NUCLEOTIDE SEQUENCE</scope>
    <source>
        <strain evidence="13">NKZ352</strain>
    </source>
</reference>
<evidence type="ECO:0000256" key="10">
    <source>
        <dbReference type="SAM" id="MobiDB-lite"/>
    </source>
</evidence>
<comment type="subcellular location">
    <subcellularLocation>
        <location evidence="1">Membrane</location>
        <topology evidence="1">Multi-pass membrane protein</topology>
    </subcellularLocation>
</comment>
<evidence type="ECO:0000256" key="7">
    <source>
        <dbReference type="ARBA" id="ARBA00023286"/>
    </source>
</evidence>
<feature type="transmembrane region" description="Helical" evidence="11">
    <location>
        <begin position="287"/>
        <end position="307"/>
    </location>
</feature>
<dbReference type="FunFam" id="1.10.287.630:FF:000001">
    <property type="entry name" value="Cyclic nucleotide-gated channel alpha 3"/>
    <property type="match status" value="1"/>
</dbReference>
<protein>
    <recommendedName>
        <fullName evidence="12">Cyclic nucleotide-binding domain-containing protein</fullName>
    </recommendedName>
</protein>
<dbReference type="FunFam" id="2.60.120.10:FF:000020">
    <property type="entry name" value="Cyclic nucleotide-gated channel beta 3"/>
    <property type="match status" value="1"/>
</dbReference>
<dbReference type="SUPFAM" id="SSF81324">
    <property type="entry name" value="Voltage-gated potassium channels"/>
    <property type="match status" value="1"/>
</dbReference>
<dbReference type="InterPro" id="IPR018490">
    <property type="entry name" value="cNMP-bd_dom_sf"/>
</dbReference>
<dbReference type="Pfam" id="PF00520">
    <property type="entry name" value="Ion_trans"/>
    <property type="match status" value="1"/>
</dbReference>
<dbReference type="AlphaFoldDB" id="A0A8S1HGU7"/>
<accession>A0A8S1HGU7</accession>
<evidence type="ECO:0000313" key="14">
    <source>
        <dbReference type="Proteomes" id="UP000835052"/>
    </source>
</evidence>
<evidence type="ECO:0000256" key="11">
    <source>
        <dbReference type="SAM" id="Phobius"/>
    </source>
</evidence>
<organism evidence="13 14">
    <name type="scientific">Caenorhabditis auriculariae</name>
    <dbReference type="NCBI Taxonomy" id="2777116"/>
    <lineage>
        <taxon>Eukaryota</taxon>
        <taxon>Metazoa</taxon>
        <taxon>Ecdysozoa</taxon>
        <taxon>Nematoda</taxon>
        <taxon>Chromadorea</taxon>
        <taxon>Rhabditida</taxon>
        <taxon>Rhabditina</taxon>
        <taxon>Rhabditomorpha</taxon>
        <taxon>Rhabditoidea</taxon>
        <taxon>Rhabditidae</taxon>
        <taxon>Peloderinae</taxon>
        <taxon>Caenorhabditis</taxon>
    </lineage>
</organism>
<evidence type="ECO:0000256" key="1">
    <source>
        <dbReference type="ARBA" id="ARBA00004141"/>
    </source>
</evidence>
<dbReference type="Proteomes" id="UP000835052">
    <property type="component" value="Unassembled WGS sequence"/>
</dbReference>
<keyword evidence="7" id="KW-1071">Ligand-gated ion channel</keyword>
<name>A0A8S1HGU7_9PELO</name>
<keyword evidence="5" id="KW-0406">Ion transport</keyword>
<feature type="region of interest" description="Disordered" evidence="10">
    <location>
        <begin position="1"/>
        <end position="73"/>
    </location>
</feature>
<keyword evidence="6 11" id="KW-0472">Membrane</keyword>
<proteinExistence type="predicted"/>
<evidence type="ECO:0000256" key="4">
    <source>
        <dbReference type="ARBA" id="ARBA00022989"/>
    </source>
</evidence>
<keyword evidence="14" id="KW-1185">Reference proteome</keyword>
<evidence type="ECO:0000256" key="5">
    <source>
        <dbReference type="ARBA" id="ARBA00023065"/>
    </source>
</evidence>
<feature type="domain" description="Cyclic nucleotide-binding" evidence="12">
    <location>
        <begin position="571"/>
        <end position="677"/>
    </location>
</feature>
<evidence type="ECO:0000313" key="13">
    <source>
        <dbReference type="EMBL" id="CAD6193571.1"/>
    </source>
</evidence>
<feature type="transmembrane region" description="Helical" evidence="11">
    <location>
        <begin position="208"/>
        <end position="230"/>
    </location>
</feature>
<feature type="compositionally biased region" description="Basic and acidic residues" evidence="10">
    <location>
        <begin position="49"/>
        <end position="61"/>
    </location>
</feature>
<feature type="coiled-coil region" evidence="9">
    <location>
        <begin position="670"/>
        <end position="697"/>
    </location>
</feature>
<dbReference type="InterPro" id="IPR000595">
    <property type="entry name" value="cNMP-bd_dom"/>
</dbReference>
<dbReference type="InterPro" id="IPR005821">
    <property type="entry name" value="Ion_trans_dom"/>
</dbReference>
<dbReference type="Gene3D" id="2.60.120.10">
    <property type="entry name" value="Jelly Rolls"/>
    <property type="match status" value="1"/>
</dbReference>
<evidence type="ECO:0000256" key="9">
    <source>
        <dbReference type="SAM" id="Coils"/>
    </source>
</evidence>
<feature type="transmembrane region" description="Helical" evidence="11">
    <location>
        <begin position="237"/>
        <end position="258"/>
    </location>
</feature>
<evidence type="ECO:0000256" key="6">
    <source>
        <dbReference type="ARBA" id="ARBA00023136"/>
    </source>
</evidence>
<keyword evidence="4 11" id="KW-1133">Transmembrane helix</keyword>
<dbReference type="OrthoDB" id="421226at2759"/>
<dbReference type="GO" id="GO:0005222">
    <property type="term" value="F:intracellularly cAMP-activated cation channel activity"/>
    <property type="evidence" value="ECO:0007669"/>
    <property type="project" value="TreeGrafter"/>
</dbReference>